<dbReference type="GO" id="GO:0043200">
    <property type="term" value="P:response to amino acid"/>
    <property type="evidence" value="ECO:0007669"/>
    <property type="project" value="TreeGrafter"/>
</dbReference>
<dbReference type="EMBL" id="JACIEN010000001">
    <property type="protein sequence ID" value="MBB4015174.1"/>
    <property type="molecule type" value="Genomic_DNA"/>
</dbReference>
<dbReference type="InterPro" id="IPR019887">
    <property type="entry name" value="Tscrpt_reg_AsnC/Lrp_C"/>
</dbReference>
<dbReference type="PANTHER" id="PTHR30154:SF34">
    <property type="entry name" value="TRANSCRIPTIONAL REGULATOR AZLB"/>
    <property type="match status" value="1"/>
</dbReference>
<sequence>MADLDDTDRRLIDLLRKDGRMPAATLARILGVSRATVQNRIDRLMSRGVLVGFTARLRSDVETVPVRALTMLEARATDNRPVIAAIRRIPEVARIYSTNGRWDVVVEINAGDLATLDRVLTEIRSIRGVTHTETNILLTEL</sequence>
<organism evidence="5 6">
    <name type="scientific">Chelatococcus caeni</name>
    <dbReference type="NCBI Taxonomy" id="1348468"/>
    <lineage>
        <taxon>Bacteria</taxon>
        <taxon>Pseudomonadati</taxon>
        <taxon>Pseudomonadota</taxon>
        <taxon>Alphaproteobacteria</taxon>
        <taxon>Hyphomicrobiales</taxon>
        <taxon>Chelatococcaceae</taxon>
        <taxon>Chelatococcus</taxon>
    </lineage>
</organism>
<dbReference type="InterPro" id="IPR000485">
    <property type="entry name" value="AsnC-type_HTH_dom"/>
</dbReference>
<dbReference type="GO" id="GO:0005829">
    <property type="term" value="C:cytosol"/>
    <property type="evidence" value="ECO:0007669"/>
    <property type="project" value="TreeGrafter"/>
</dbReference>
<dbReference type="InterPro" id="IPR036388">
    <property type="entry name" value="WH-like_DNA-bd_sf"/>
</dbReference>
<proteinExistence type="predicted"/>
<evidence type="ECO:0000313" key="5">
    <source>
        <dbReference type="EMBL" id="MBB4015174.1"/>
    </source>
</evidence>
<feature type="domain" description="HTH asnC-type" evidence="4">
    <location>
        <begin position="4"/>
        <end position="70"/>
    </location>
</feature>
<dbReference type="SMART" id="SM00344">
    <property type="entry name" value="HTH_ASNC"/>
    <property type="match status" value="1"/>
</dbReference>
<protein>
    <submittedName>
        <fullName evidence="5">DNA-binding Lrp family transcriptional regulator</fullName>
    </submittedName>
</protein>
<dbReference type="SUPFAM" id="SSF46785">
    <property type="entry name" value="Winged helix' DNA-binding domain"/>
    <property type="match status" value="1"/>
</dbReference>
<dbReference type="GO" id="GO:0043565">
    <property type="term" value="F:sequence-specific DNA binding"/>
    <property type="evidence" value="ECO:0007669"/>
    <property type="project" value="InterPro"/>
</dbReference>
<dbReference type="InterPro" id="IPR036390">
    <property type="entry name" value="WH_DNA-bd_sf"/>
</dbReference>
<reference evidence="5 6" key="1">
    <citation type="submission" date="2020-08" db="EMBL/GenBank/DDBJ databases">
        <title>Genomic Encyclopedia of Type Strains, Phase IV (KMG-IV): sequencing the most valuable type-strain genomes for metagenomic binning, comparative biology and taxonomic classification.</title>
        <authorList>
            <person name="Goeker M."/>
        </authorList>
    </citation>
    <scope>NUCLEOTIDE SEQUENCE [LARGE SCALE GENOMIC DNA]</scope>
    <source>
        <strain evidence="5 6">DSM 103737</strain>
    </source>
</reference>
<comment type="caution">
    <text evidence="5">The sequence shown here is derived from an EMBL/GenBank/DDBJ whole genome shotgun (WGS) entry which is preliminary data.</text>
</comment>
<accession>A0A840BR40</accession>
<keyword evidence="1" id="KW-0805">Transcription regulation</keyword>
<evidence type="ECO:0000256" key="2">
    <source>
        <dbReference type="ARBA" id="ARBA00023125"/>
    </source>
</evidence>
<evidence type="ECO:0000259" key="4">
    <source>
        <dbReference type="PROSITE" id="PS50956"/>
    </source>
</evidence>
<dbReference type="Gene3D" id="1.10.10.10">
    <property type="entry name" value="Winged helix-like DNA-binding domain superfamily/Winged helix DNA-binding domain"/>
    <property type="match status" value="1"/>
</dbReference>
<evidence type="ECO:0000256" key="1">
    <source>
        <dbReference type="ARBA" id="ARBA00023015"/>
    </source>
</evidence>
<dbReference type="InterPro" id="IPR019888">
    <property type="entry name" value="Tscrpt_reg_AsnC-like"/>
</dbReference>
<dbReference type="PRINTS" id="PR00033">
    <property type="entry name" value="HTHASNC"/>
</dbReference>
<keyword evidence="3" id="KW-0804">Transcription</keyword>
<gene>
    <name evidence="5" type="ORF">GGR16_000180</name>
</gene>
<dbReference type="Pfam" id="PF01037">
    <property type="entry name" value="AsnC_trans_reg"/>
    <property type="match status" value="1"/>
</dbReference>
<dbReference type="SUPFAM" id="SSF54909">
    <property type="entry name" value="Dimeric alpha+beta barrel"/>
    <property type="match status" value="1"/>
</dbReference>
<name>A0A840BR40_9HYPH</name>
<dbReference type="PROSITE" id="PS50956">
    <property type="entry name" value="HTH_ASNC_2"/>
    <property type="match status" value="1"/>
</dbReference>
<dbReference type="AlphaFoldDB" id="A0A840BR40"/>
<evidence type="ECO:0000313" key="6">
    <source>
        <dbReference type="Proteomes" id="UP000577362"/>
    </source>
</evidence>
<keyword evidence="6" id="KW-1185">Reference proteome</keyword>
<dbReference type="RefSeq" id="WP_019404000.1">
    <property type="nucleotide sequence ID" value="NZ_JACIEN010000001.1"/>
</dbReference>
<dbReference type="PANTHER" id="PTHR30154">
    <property type="entry name" value="LEUCINE-RESPONSIVE REGULATORY PROTEIN"/>
    <property type="match status" value="1"/>
</dbReference>
<dbReference type="Proteomes" id="UP000577362">
    <property type="component" value="Unassembled WGS sequence"/>
</dbReference>
<dbReference type="Gene3D" id="3.30.70.920">
    <property type="match status" value="1"/>
</dbReference>
<evidence type="ECO:0000256" key="3">
    <source>
        <dbReference type="ARBA" id="ARBA00023163"/>
    </source>
</evidence>
<dbReference type="InterPro" id="IPR011008">
    <property type="entry name" value="Dimeric_a/b-barrel"/>
</dbReference>
<keyword evidence="2 5" id="KW-0238">DNA-binding</keyword>
<dbReference type="Pfam" id="PF13404">
    <property type="entry name" value="HTH_AsnC-type"/>
    <property type="match status" value="1"/>
</dbReference>